<dbReference type="KEGG" id="rlc:K227x_20410"/>
<reference evidence="1 2" key="1">
    <citation type="submission" date="2019-02" db="EMBL/GenBank/DDBJ databases">
        <title>Deep-cultivation of Planctomycetes and their phenomic and genomic characterization uncovers novel biology.</title>
        <authorList>
            <person name="Wiegand S."/>
            <person name="Jogler M."/>
            <person name="Boedeker C."/>
            <person name="Pinto D."/>
            <person name="Vollmers J."/>
            <person name="Rivas-Marin E."/>
            <person name="Kohn T."/>
            <person name="Peeters S.H."/>
            <person name="Heuer A."/>
            <person name="Rast P."/>
            <person name="Oberbeckmann S."/>
            <person name="Bunk B."/>
            <person name="Jeske O."/>
            <person name="Meyerdierks A."/>
            <person name="Storesund J.E."/>
            <person name="Kallscheuer N."/>
            <person name="Luecker S."/>
            <person name="Lage O.M."/>
            <person name="Pohl T."/>
            <person name="Merkel B.J."/>
            <person name="Hornburger P."/>
            <person name="Mueller R.-W."/>
            <person name="Bruemmer F."/>
            <person name="Labrenz M."/>
            <person name="Spormann A.M."/>
            <person name="Op den Camp H."/>
            <person name="Overmann J."/>
            <person name="Amann R."/>
            <person name="Jetten M.S.M."/>
            <person name="Mascher T."/>
            <person name="Medema M.H."/>
            <person name="Devos D.P."/>
            <person name="Kaster A.-K."/>
            <person name="Ovreas L."/>
            <person name="Rohde M."/>
            <person name="Galperin M.Y."/>
            <person name="Jogler C."/>
        </authorList>
    </citation>
    <scope>NUCLEOTIDE SEQUENCE [LARGE SCALE GENOMIC DNA]</scope>
    <source>
        <strain evidence="1 2">K22_7</strain>
    </source>
</reference>
<dbReference type="InterPro" id="IPR027602">
    <property type="entry name" value="PGA_system"/>
</dbReference>
<protein>
    <recommendedName>
        <fullName evidence="3">Poly-gamma-glutamate system protein</fullName>
    </recommendedName>
</protein>
<dbReference type="EMBL" id="CP036525">
    <property type="protein sequence ID" value="QDT03657.1"/>
    <property type="molecule type" value="Genomic_DNA"/>
</dbReference>
<evidence type="ECO:0000313" key="2">
    <source>
        <dbReference type="Proteomes" id="UP000318538"/>
    </source>
</evidence>
<dbReference type="NCBIfam" id="TIGR04332">
    <property type="entry name" value="gamma_Glu_sys"/>
    <property type="match status" value="1"/>
</dbReference>
<accession>A0A517N939</accession>
<keyword evidence="2" id="KW-1185">Reference proteome</keyword>
<proteinExistence type="predicted"/>
<organism evidence="1 2">
    <name type="scientific">Rubripirellula lacrimiformis</name>
    <dbReference type="NCBI Taxonomy" id="1930273"/>
    <lineage>
        <taxon>Bacteria</taxon>
        <taxon>Pseudomonadati</taxon>
        <taxon>Planctomycetota</taxon>
        <taxon>Planctomycetia</taxon>
        <taxon>Pirellulales</taxon>
        <taxon>Pirellulaceae</taxon>
        <taxon>Rubripirellula</taxon>
    </lineage>
</organism>
<evidence type="ECO:0008006" key="3">
    <source>
        <dbReference type="Google" id="ProtNLM"/>
    </source>
</evidence>
<name>A0A517N939_9BACT</name>
<sequence>MKSLYYRSQKISDTAFVSIAMTTLAVLAVVQWCRNETPTALRQQMIEAATQTDASFAAIRHHRSELGHRMLSSQDPTQTGMLGPSMSLVTTLPGHLDAKQTSINPNFAAVAVRLFHDAGVDPGDRVAIGMTGSFPALNIAVLQAARSMDLDVALVSSAASSQFGANHPEMMWPDMERILFDEGLIGQRSLATSLGGFRDAAVGMTDDTRSLLVDSVQRNRGVLLECESVADSIDQRMAMFDRSENGRPVVAYINVGGGSASVGGTKGNDALGSGVILPTQLTALSSEIDSVATRFLKRDIPVINMIEAVSLANRYGLAVQPDVRPNVGEANVYQASEYRRLWAATGILVVLMVTSLAVRPPRRWVAWIQRQKWWSAEEHQPQWMV</sequence>
<dbReference type="RefSeq" id="WP_145169300.1">
    <property type="nucleotide sequence ID" value="NZ_CP036525.1"/>
</dbReference>
<dbReference type="Proteomes" id="UP000318538">
    <property type="component" value="Chromosome"/>
</dbReference>
<dbReference type="OrthoDB" id="6233025at2"/>
<gene>
    <name evidence="1" type="ORF">K227x_20410</name>
</gene>
<dbReference type="AlphaFoldDB" id="A0A517N939"/>
<evidence type="ECO:0000313" key="1">
    <source>
        <dbReference type="EMBL" id="QDT03657.1"/>
    </source>
</evidence>